<evidence type="ECO:0000313" key="10">
    <source>
        <dbReference type="Proteomes" id="UP001164536"/>
    </source>
</evidence>
<reference evidence="3" key="4">
    <citation type="journal article" date="2018" name="Genome Biol.">
        <title>SKESA: strategic k-mer extension for scrupulous assemblies.</title>
        <authorList>
            <person name="Souvorov A."/>
            <person name="Agarwala R."/>
            <person name="Lipman D.J."/>
        </authorList>
    </citation>
    <scope>NUCLEOTIDE SEQUENCE</scope>
    <source>
        <strain evidence="4">91871</strain>
        <strain evidence="3">O50</strain>
    </source>
</reference>
<dbReference type="Gene3D" id="2.60.120.10">
    <property type="entry name" value="Jelly Rolls"/>
    <property type="match status" value="1"/>
</dbReference>
<dbReference type="Pfam" id="PF00027">
    <property type="entry name" value="cNMP_binding"/>
    <property type="match status" value="1"/>
</dbReference>
<dbReference type="EMBL" id="DACSXJ010000007">
    <property type="protein sequence ID" value="HAT3897233.1"/>
    <property type="molecule type" value="Genomic_DNA"/>
</dbReference>
<dbReference type="EMBL" id="NEFA01000006">
    <property type="protein sequence ID" value="OYR05974.1"/>
    <property type="molecule type" value="Genomic_DNA"/>
</dbReference>
<dbReference type="AlphaFoldDB" id="A0A0P8KDM0"/>
<evidence type="ECO:0000313" key="7">
    <source>
        <dbReference type="EMBL" id="WAZ55649.1"/>
    </source>
</evidence>
<evidence type="ECO:0000313" key="2">
    <source>
        <dbReference type="EMBL" id="EMM7455724.1"/>
    </source>
</evidence>
<dbReference type="Proteomes" id="UP001169574">
    <property type="component" value="Unassembled WGS sequence"/>
</dbReference>
<reference evidence="6 9" key="3">
    <citation type="submission" date="2017-04" db="EMBL/GenBank/DDBJ databases">
        <title>Emergence of KPC-2-producing Citrobacter isolates from sediments of a Chinese river.</title>
        <authorList>
            <person name="Zheng B."/>
        </authorList>
    </citation>
    <scope>NUCLEOTIDE SEQUENCE [LARGE SCALE GENOMIC DNA]</scope>
    <source>
        <strain evidence="6 9">C191</strain>
    </source>
</reference>
<reference evidence="7" key="6">
    <citation type="submission" date="2022-12" db="EMBL/GenBank/DDBJ databases">
        <title>2953647.</title>
        <authorList>
            <person name="Hergert J."/>
            <person name="Casey R."/>
            <person name="Wagner J."/>
            <person name="Young E.L."/>
            <person name="Oakeson K.F."/>
        </authorList>
    </citation>
    <scope>NUCLEOTIDE SEQUENCE</scope>
    <source>
        <strain evidence="7">2953647</strain>
    </source>
</reference>
<reference evidence="2" key="7">
    <citation type="submission" date="2024-02" db="EMBL/GenBank/DDBJ databases">
        <authorList>
            <consortium name="Clinical and Environmental Microbiology Branch: Whole genome sequencing antimicrobial resistance pathogens in the healthcare setting"/>
        </authorList>
    </citation>
    <scope>NUCLEOTIDE SEQUENCE</scope>
    <source>
        <strain evidence="2">Whole organism</strain>
    </source>
</reference>
<evidence type="ECO:0000259" key="1">
    <source>
        <dbReference type="PROSITE" id="PS50042"/>
    </source>
</evidence>
<reference evidence="8" key="1">
    <citation type="submission" date="2015-09" db="EMBL/GenBank/DDBJ databases">
        <title>Prevalence of NDMs in South Africa.</title>
        <authorList>
            <person name="Osei Sekyere J."/>
            <person name="Govinden U."/>
            <person name="Essack S."/>
            <person name="Haldorsen B."/>
            <person name="Samuelsen O."/>
            <person name="Aasnaes B."/>
            <person name="Sundsfjord A."/>
        </authorList>
    </citation>
    <scope>NUCLEOTIDE SEQUENCE [LARGE SCALE GENOMIC DNA]</scope>
    <source>
        <strain evidence="8">ST62:944112508</strain>
    </source>
</reference>
<gene>
    <name evidence="5" type="ORF">AN672_17660</name>
    <name evidence="6" type="ORF">B9P89_06740</name>
    <name evidence="3" type="ORF">I9Y29_001648</name>
    <name evidence="4" type="ORF">KV121_003572</name>
    <name evidence="7" type="ORF">O4000_15195</name>
    <name evidence="2" type="ORF">P7U51_000161</name>
</gene>
<dbReference type="Proteomes" id="UP000215827">
    <property type="component" value="Unassembled WGS sequence"/>
</dbReference>
<feature type="domain" description="Cyclic nucleotide-binding" evidence="1">
    <location>
        <begin position="19"/>
        <end position="92"/>
    </location>
</feature>
<dbReference type="InterPro" id="IPR018490">
    <property type="entry name" value="cNMP-bd_dom_sf"/>
</dbReference>
<dbReference type="SUPFAM" id="SSF51206">
    <property type="entry name" value="cAMP-binding domain-like"/>
    <property type="match status" value="1"/>
</dbReference>
<accession>A0A0P8KDM0</accession>
<dbReference type="EMBL" id="ABLGCN030000001">
    <property type="protein sequence ID" value="EMM7455724.1"/>
    <property type="molecule type" value="Genomic_DNA"/>
</dbReference>
<name>A0A0P8KDM0_CITFR</name>
<dbReference type="InterPro" id="IPR000595">
    <property type="entry name" value="cNMP-bd_dom"/>
</dbReference>
<evidence type="ECO:0000313" key="3">
    <source>
        <dbReference type="EMBL" id="HAT3897233.1"/>
    </source>
</evidence>
<dbReference type="InterPro" id="IPR014710">
    <property type="entry name" value="RmlC-like_jellyroll"/>
</dbReference>
<dbReference type="EMBL" id="CP114564">
    <property type="protein sequence ID" value="WAZ55649.1"/>
    <property type="molecule type" value="Genomic_DNA"/>
</dbReference>
<dbReference type="Proteomes" id="UP001164536">
    <property type="component" value="Chromosome"/>
</dbReference>
<dbReference type="Proteomes" id="UP000855471">
    <property type="component" value="Unassembled WGS sequence"/>
</dbReference>
<organism evidence="3">
    <name type="scientific">Citrobacter freundii</name>
    <dbReference type="NCBI Taxonomy" id="546"/>
    <lineage>
        <taxon>Bacteria</taxon>
        <taxon>Pseudomonadati</taxon>
        <taxon>Pseudomonadota</taxon>
        <taxon>Gammaproteobacteria</taxon>
        <taxon>Enterobacterales</taxon>
        <taxon>Enterobacteriaceae</taxon>
        <taxon>Citrobacter</taxon>
        <taxon>Citrobacter freundii complex</taxon>
    </lineage>
</organism>
<dbReference type="PROSITE" id="PS50042">
    <property type="entry name" value="CNMP_BINDING_3"/>
    <property type="match status" value="1"/>
</dbReference>
<dbReference type="EMBL" id="LJEB01000082">
    <property type="protein sequence ID" value="KPR54086.1"/>
    <property type="molecule type" value="Genomic_DNA"/>
</dbReference>
<dbReference type="CDD" id="cd00038">
    <property type="entry name" value="CAP_ED"/>
    <property type="match status" value="1"/>
</dbReference>
<keyword evidence="10" id="KW-1185">Reference proteome</keyword>
<evidence type="ECO:0000313" key="4">
    <source>
        <dbReference type="EMBL" id="HBH7043471.1"/>
    </source>
</evidence>
<proteinExistence type="predicted"/>
<reference evidence="5 8" key="2">
    <citation type="journal article" date="2017" name="PLoS ONE">
        <title>Genomic and phenotypic characterisation of fluoroquinolone resistance mechanisms in Enterobacteriaceae in Durban, South Africa.</title>
        <authorList>
            <person name="Osei Sekyere J."/>
            <person name="Amoako D.G."/>
        </authorList>
    </citation>
    <scope>NUCLEOTIDE SEQUENCE [LARGE SCALE GENOMIC DNA]</scope>
    <source>
        <strain evidence="5 8">ST62:944112508</strain>
    </source>
</reference>
<sequence>MQLKPLTKGRFHNIWQQDDALIEKIFQELLSETQMIHEDEYLYRQGQVVDRLIMVQSGRISLRYSAENGRRFQLGAMECDEQLFGEMEFFTGYRCQLDIVAEEPLTVAVCSCDRLEEALNQHPRLAIFFASAMAIDYQDMLEIFLHRMLYPIVHNVAYDLYRQHQNKQPMDGFHKKYQEAERFGTTDRVYRRAVKALTDAGLVTRTKQGLEIKDLDGLRKFLGNDIID</sequence>
<evidence type="ECO:0000313" key="5">
    <source>
        <dbReference type="EMBL" id="KPR54086.1"/>
    </source>
</evidence>
<evidence type="ECO:0000313" key="6">
    <source>
        <dbReference type="EMBL" id="OYR05974.1"/>
    </source>
</evidence>
<dbReference type="RefSeq" id="WP_003846869.1">
    <property type="nucleotide sequence ID" value="NZ_AP028314.1"/>
</dbReference>
<reference evidence="3" key="5">
    <citation type="submission" date="2020-09" db="EMBL/GenBank/DDBJ databases">
        <authorList>
            <consortium name="NCBI Pathogen Detection Project"/>
        </authorList>
    </citation>
    <scope>NUCLEOTIDE SEQUENCE</scope>
    <source>
        <strain evidence="4">91871</strain>
        <strain evidence="3">O50</strain>
    </source>
</reference>
<evidence type="ECO:0000313" key="8">
    <source>
        <dbReference type="Proteomes" id="UP000050520"/>
    </source>
</evidence>
<dbReference type="EMBL" id="DAESCB010000013">
    <property type="protein sequence ID" value="HBH7043471.1"/>
    <property type="molecule type" value="Genomic_DNA"/>
</dbReference>
<dbReference type="Proteomes" id="UP000050520">
    <property type="component" value="Unassembled WGS sequence"/>
</dbReference>
<protein>
    <submittedName>
        <fullName evidence="3">Crp/Fnr family transcriptional regulator</fullName>
    </submittedName>
</protein>
<evidence type="ECO:0000313" key="9">
    <source>
        <dbReference type="Proteomes" id="UP000215827"/>
    </source>
</evidence>
<dbReference type="Proteomes" id="UP000885148">
    <property type="component" value="Unassembled WGS sequence"/>
</dbReference>